<evidence type="ECO:0000256" key="10">
    <source>
        <dbReference type="ARBA" id="ARBA00023180"/>
    </source>
</evidence>
<dbReference type="EMBL" id="CAJFCJ010000007">
    <property type="protein sequence ID" value="CAD5117256.1"/>
    <property type="molecule type" value="Genomic_DNA"/>
</dbReference>
<feature type="compositionally biased region" description="Low complexity" evidence="14">
    <location>
        <begin position="282"/>
        <end position="320"/>
    </location>
</feature>
<dbReference type="AlphaFoldDB" id="A0A7I8VRP0"/>
<protein>
    <recommendedName>
        <fullName evidence="4">Macoilin</fullName>
    </recommendedName>
    <alternativeName>
        <fullName evidence="12">Transmembrane protein 57</fullName>
    </alternativeName>
</protein>
<evidence type="ECO:0000256" key="12">
    <source>
        <dbReference type="ARBA" id="ARBA00031129"/>
    </source>
</evidence>
<accession>A0A7I8VRP0</accession>
<evidence type="ECO:0000256" key="8">
    <source>
        <dbReference type="ARBA" id="ARBA00022989"/>
    </source>
</evidence>
<keyword evidence="11" id="KW-0539">Nucleus</keyword>
<dbReference type="Proteomes" id="UP000549394">
    <property type="component" value="Unassembled WGS sequence"/>
</dbReference>
<feature type="region of interest" description="Disordered" evidence="14">
    <location>
        <begin position="261"/>
        <end position="327"/>
    </location>
</feature>
<dbReference type="GO" id="GO:0031965">
    <property type="term" value="C:nuclear membrane"/>
    <property type="evidence" value="ECO:0007669"/>
    <property type="project" value="UniProtKB-SubCell"/>
</dbReference>
<evidence type="ECO:0000256" key="7">
    <source>
        <dbReference type="ARBA" id="ARBA00022824"/>
    </source>
</evidence>
<evidence type="ECO:0000256" key="14">
    <source>
        <dbReference type="SAM" id="MobiDB-lite"/>
    </source>
</evidence>
<sequence>MKRRNAECGKLRRPLKKSKITEGIYGSTLLYVKFLLVWSFVLMADYIIQFRFEYLWPFWLLLRSVHDSFKYQGLAFSVLFVCIAITSDVICYLFIPVQWLFFAASTYVWIQYVWHTDRGLCLSTASLWIIFVYFEASFRLREVNVRHIPFHLDLCRPFAAHCIGYPVVTLGFGFKSYVSYKLRLRKQKDVQKENEFFFELLQQALPAEQQALIEKQKAAAAAALLTNNKEEVISNVTPSTPQTRKALATTDATFIEQRDYSDKKKSLNDYEEENAVNEAKSLKSSKTNNKLNSNSSSSATTPSSSNSSAYSRGSSKGKSPPSKDNKDEYISRLENDHRQLRSDIQRLRSIEAELRSKLLEISSSEKQYKAEADQLRHDNDSLQTRLHHLVTSRQQDKVTINGLQTKLSEVSKQKQSVEAKAAQQKSECNNDSCRQKKKELDQDLKIAKKDLKLKEEHVKQLEQDIQLLQLYKEQQSQSEDLASKINSLTQTNSILQDTLRSETRVKLDLYSAMEGKQREIKTLNDDIIQRNRLISKLESRMAEVMALAPAATPVTSSWPSAIPASTLNPRASDYMPE</sequence>
<dbReference type="OrthoDB" id="10071111at2759"/>
<evidence type="ECO:0000256" key="2">
    <source>
        <dbReference type="ARBA" id="ARBA00004232"/>
    </source>
</evidence>
<name>A0A7I8VRP0_9ANNE</name>
<proteinExistence type="predicted"/>
<evidence type="ECO:0000256" key="4">
    <source>
        <dbReference type="ARBA" id="ARBA00021882"/>
    </source>
</evidence>
<feature type="transmembrane region" description="Helical" evidence="15">
    <location>
        <begin position="24"/>
        <end position="48"/>
    </location>
</feature>
<comment type="subcellular location">
    <subcellularLocation>
        <location evidence="2">Nucleus membrane</location>
        <topology evidence="2">Multi-pass membrane protein</topology>
    </subcellularLocation>
    <subcellularLocation>
        <location evidence="3">Rough endoplasmic reticulum membrane</location>
        <topology evidence="3">Multi-pass membrane protein</topology>
    </subcellularLocation>
</comment>
<feature type="coiled-coil region" evidence="13">
    <location>
        <begin position="330"/>
        <end position="491"/>
    </location>
</feature>
<dbReference type="InterPro" id="IPR019130">
    <property type="entry name" value="Macoilin"/>
</dbReference>
<evidence type="ECO:0000256" key="9">
    <source>
        <dbReference type="ARBA" id="ARBA00023136"/>
    </source>
</evidence>
<keyword evidence="6 15" id="KW-0812">Transmembrane</keyword>
<organism evidence="16 17">
    <name type="scientific">Dimorphilus gyrociliatus</name>
    <dbReference type="NCBI Taxonomy" id="2664684"/>
    <lineage>
        <taxon>Eukaryota</taxon>
        <taxon>Metazoa</taxon>
        <taxon>Spiralia</taxon>
        <taxon>Lophotrochozoa</taxon>
        <taxon>Annelida</taxon>
        <taxon>Polychaeta</taxon>
        <taxon>Polychaeta incertae sedis</taxon>
        <taxon>Dinophilidae</taxon>
        <taxon>Dimorphilus</taxon>
    </lineage>
</organism>
<evidence type="ECO:0000256" key="15">
    <source>
        <dbReference type="SAM" id="Phobius"/>
    </source>
</evidence>
<evidence type="ECO:0000256" key="5">
    <source>
        <dbReference type="ARBA" id="ARBA00022553"/>
    </source>
</evidence>
<evidence type="ECO:0000256" key="13">
    <source>
        <dbReference type="SAM" id="Coils"/>
    </source>
</evidence>
<feature type="region of interest" description="Disordered" evidence="14">
    <location>
        <begin position="554"/>
        <end position="577"/>
    </location>
</feature>
<keyword evidence="10" id="KW-0325">Glycoprotein</keyword>
<comment type="caution">
    <text evidence="16">The sequence shown here is derived from an EMBL/GenBank/DDBJ whole genome shotgun (WGS) entry which is preliminary data.</text>
</comment>
<feature type="transmembrane region" description="Helical" evidence="15">
    <location>
        <begin position="69"/>
        <end position="86"/>
    </location>
</feature>
<feature type="compositionally biased region" description="Polar residues" evidence="14">
    <location>
        <begin position="554"/>
        <end position="569"/>
    </location>
</feature>
<evidence type="ECO:0000313" key="16">
    <source>
        <dbReference type="EMBL" id="CAD5117256.1"/>
    </source>
</evidence>
<reference evidence="16 17" key="1">
    <citation type="submission" date="2020-08" db="EMBL/GenBank/DDBJ databases">
        <authorList>
            <person name="Hejnol A."/>
        </authorList>
    </citation>
    <scope>NUCLEOTIDE SEQUENCE [LARGE SCALE GENOMIC DNA]</scope>
</reference>
<keyword evidence="5" id="KW-0597">Phosphoprotein</keyword>
<evidence type="ECO:0000256" key="6">
    <source>
        <dbReference type="ARBA" id="ARBA00022692"/>
    </source>
</evidence>
<dbReference type="PANTHER" id="PTHR47464:SF2">
    <property type="entry name" value="MACOILIN"/>
    <property type="match status" value="1"/>
</dbReference>
<comment type="function">
    <text evidence="1">Plays a role in the regulation of neuronal activity.</text>
</comment>
<evidence type="ECO:0000256" key="11">
    <source>
        <dbReference type="ARBA" id="ARBA00023242"/>
    </source>
</evidence>
<evidence type="ECO:0000313" key="17">
    <source>
        <dbReference type="Proteomes" id="UP000549394"/>
    </source>
</evidence>
<keyword evidence="13" id="KW-0175">Coiled coil</keyword>
<dbReference type="Pfam" id="PF09726">
    <property type="entry name" value="Macoilin"/>
    <property type="match status" value="1"/>
</dbReference>
<dbReference type="GO" id="GO:0030867">
    <property type="term" value="C:rough endoplasmic reticulum membrane"/>
    <property type="evidence" value="ECO:0007669"/>
    <property type="project" value="UniProtKB-SubCell"/>
</dbReference>
<gene>
    <name evidence="16" type="ORF">DGYR_LOCUS5803</name>
</gene>
<keyword evidence="9 15" id="KW-0472">Membrane</keyword>
<keyword evidence="8 15" id="KW-1133">Transmembrane helix</keyword>
<feature type="transmembrane region" description="Helical" evidence="15">
    <location>
        <begin position="119"/>
        <end position="138"/>
    </location>
</feature>
<evidence type="ECO:0000256" key="1">
    <source>
        <dbReference type="ARBA" id="ARBA00003440"/>
    </source>
</evidence>
<dbReference type="PANTHER" id="PTHR47464">
    <property type="entry name" value="MACOILIN"/>
    <property type="match status" value="1"/>
</dbReference>
<feature type="transmembrane region" description="Helical" evidence="15">
    <location>
        <begin position="158"/>
        <end position="178"/>
    </location>
</feature>
<keyword evidence="17" id="KW-1185">Reference proteome</keyword>
<keyword evidence="7" id="KW-0256">Endoplasmic reticulum</keyword>
<dbReference type="GO" id="GO:0023041">
    <property type="term" value="P:neuronal signal transduction"/>
    <property type="evidence" value="ECO:0007669"/>
    <property type="project" value="InterPro"/>
</dbReference>
<evidence type="ECO:0000256" key="3">
    <source>
        <dbReference type="ARBA" id="ARBA00004269"/>
    </source>
</evidence>